<evidence type="ECO:0000313" key="3">
    <source>
        <dbReference type="Proteomes" id="UP001175211"/>
    </source>
</evidence>
<organism evidence="2 3">
    <name type="scientific">Armillaria tabescens</name>
    <name type="common">Ringless honey mushroom</name>
    <name type="synonym">Agaricus tabescens</name>
    <dbReference type="NCBI Taxonomy" id="1929756"/>
    <lineage>
        <taxon>Eukaryota</taxon>
        <taxon>Fungi</taxon>
        <taxon>Dikarya</taxon>
        <taxon>Basidiomycota</taxon>
        <taxon>Agaricomycotina</taxon>
        <taxon>Agaricomycetes</taxon>
        <taxon>Agaricomycetidae</taxon>
        <taxon>Agaricales</taxon>
        <taxon>Marasmiineae</taxon>
        <taxon>Physalacriaceae</taxon>
        <taxon>Desarmillaria</taxon>
    </lineage>
</organism>
<feature type="signal peptide" evidence="1">
    <location>
        <begin position="1"/>
        <end position="23"/>
    </location>
</feature>
<keyword evidence="3" id="KW-1185">Reference proteome</keyword>
<dbReference type="GeneID" id="85357326"/>
<dbReference type="EMBL" id="JAUEPS010000031">
    <property type="protein sequence ID" value="KAK0452182.1"/>
    <property type="molecule type" value="Genomic_DNA"/>
</dbReference>
<comment type="caution">
    <text evidence="2">The sequence shown here is derived from an EMBL/GenBank/DDBJ whole genome shotgun (WGS) entry which is preliminary data.</text>
</comment>
<evidence type="ECO:0008006" key="4">
    <source>
        <dbReference type="Google" id="ProtNLM"/>
    </source>
</evidence>
<sequence length="90" mass="10791">MFIYRFPSLPFLVTSSLVFPTLSGRGCTQNSRSYGHRLIWTLFGIFQVDQARSRRFFLSYRHHQPYFRLHTDAYPCFLSKTRSFLVLKEF</sequence>
<dbReference type="Proteomes" id="UP001175211">
    <property type="component" value="Unassembled WGS sequence"/>
</dbReference>
<proteinExistence type="predicted"/>
<dbReference type="RefSeq" id="XP_060328016.1">
    <property type="nucleotide sequence ID" value="XM_060473778.1"/>
</dbReference>
<name>A0AA39K081_ARMTA</name>
<reference evidence="2" key="1">
    <citation type="submission" date="2023-06" db="EMBL/GenBank/DDBJ databases">
        <authorList>
            <consortium name="Lawrence Berkeley National Laboratory"/>
            <person name="Ahrendt S."/>
            <person name="Sahu N."/>
            <person name="Indic B."/>
            <person name="Wong-Bajracharya J."/>
            <person name="Merenyi Z."/>
            <person name="Ke H.-M."/>
            <person name="Monk M."/>
            <person name="Kocsube S."/>
            <person name="Drula E."/>
            <person name="Lipzen A."/>
            <person name="Balint B."/>
            <person name="Henrissat B."/>
            <person name="Andreopoulos B."/>
            <person name="Martin F.M."/>
            <person name="Harder C.B."/>
            <person name="Rigling D."/>
            <person name="Ford K.L."/>
            <person name="Foster G.D."/>
            <person name="Pangilinan J."/>
            <person name="Papanicolaou A."/>
            <person name="Barry K."/>
            <person name="LaButti K."/>
            <person name="Viragh M."/>
            <person name="Koriabine M."/>
            <person name="Yan M."/>
            <person name="Riley R."/>
            <person name="Champramary S."/>
            <person name="Plett K.L."/>
            <person name="Tsai I.J."/>
            <person name="Slot J."/>
            <person name="Sipos G."/>
            <person name="Plett J."/>
            <person name="Nagy L.G."/>
            <person name="Grigoriev I.V."/>
        </authorList>
    </citation>
    <scope>NUCLEOTIDE SEQUENCE</scope>
    <source>
        <strain evidence="2">CCBAS 213</strain>
    </source>
</reference>
<dbReference type="AlphaFoldDB" id="A0AA39K081"/>
<evidence type="ECO:0000313" key="2">
    <source>
        <dbReference type="EMBL" id="KAK0452182.1"/>
    </source>
</evidence>
<evidence type="ECO:0000256" key="1">
    <source>
        <dbReference type="SAM" id="SignalP"/>
    </source>
</evidence>
<feature type="chain" id="PRO_5041230483" description="Secreted protein" evidence="1">
    <location>
        <begin position="24"/>
        <end position="90"/>
    </location>
</feature>
<protein>
    <recommendedName>
        <fullName evidence="4">Secreted protein</fullName>
    </recommendedName>
</protein>
<gene>
    <name evidence="2" type="ORF">EV420DRAFT_1559324</name>
</gene>
<keyword evidence="1" id="KW-0732">Signal</keyword>
<accession>A0AA39K081</accession>